<keyword evidence="18" id="KW-1185">Reference proteome</keyword>
<proteinExistence type="predicted"/>
<protein>
    <recommendedName>
        <fullName evidence="16">Rieske domain-containing protein</fullName>
    </recommendedName>
</protein>
<keyword evidence="6" id="KW-0001">2Fe-2S</keyword>
<evidence type="ECO:0000256" key="7">
    <source>
        <dbReference type="ARBA" id="ARBA00022723"/>
    </source>
</evidence>
<comment type="caution">
    <text evidence="17">The sequence shown here is derived from an EMBL/GenBank/DDBJ whole genome shotgun (WGS) entry which is preliminary data.</text>
</comment>
<evidence type="ECO:0000256" key="9">
    <source>
        <dbReference type="ARBA" id="ARBA00022989"/>
    </source>
</evidence>
<dbReference type="PANTHER" id="PTHR21266:SF32">
    <property type="entry name" value="CHOLESTEROL 7-DESATURASE NVD"/>
    <property type="match status" value="1"/>
</dbReference>
<dbReference type="InterPro" id="IPR017941">
    <property type="entry name" value="Rieske_2Fe-2S"/>
</dbReference>
<evidence type="ECO:0000256" key="8">
    <source>
        <dbReference type="ARBA" id="ARBA00022946"/>
    </source>
</evidence>
<dbReference type="GO" id="GO:0051537">
    <property type="term" value="F:2 iron, 2 sulfur cluster binding"/>
    <property type="evidence" value="ECO:0007669"/>
    <property type="project" value="UniProtKB-KW"/>
</dbReference>
<dbReference type="InterPro" id="IPR013626">
    <property type="entry name" value="PaO"/>
</dbReference>
<dbReference type="GO" id="GO:0046872">
    <property type="term" value="F:metal ion binding"/>
    <property type="evidence" value="ECO:0007669"/>
    <property type="project" value="UniProtKB-KW"/>
</dbReference>
<accession>A0AAD7UFA3</accession>
<evidence type="ECO:0000256" key="12">
    <source>
        <dbReference type="ARBA" id="ARBA00023014"/>
    </source>
</evidence>
<dbReference type="PROSITE" id="PS51296">
    <property type="entry name" value="RIESKE"/>
    <property type="match status" value="1"/>
</dbReference>
<evidence type="ECO:0000256" key="10">
    <source>
        <dbReference type="ARBA" id="ARBA00023002"/>
    </source>
</evidence>
<evidence type="ECO:0000256" key="11">
    <source>
        <dbReference type="ARBA" id="ARBA00023004"/>
    </source>
</evidence>
<dbReference type="GO" id="GO:0009507">
    <property type="term" value="C:chloroplast"/>
    <property type="evidence" value="ECO:0007669"/>
    <property type="project" value="UniProtKB-SubCell"/>
</dbReference>
<keyword evidence="3" id="KW-0150">Chloroplast</keyword>
<keyword evidence="5 14" id="KW-0812">Transmembrane</keyword>
<evidence type="ECO:0000313" key="17">
    <source>
        <dbReference type="EMBL" id="KAJ8604509.1"/>
    </source>
</evidence>
<evidence type="ECO:0000313" key="18">
    <source>
        <dbReference type="Proteomes" id="UP001230188"/>
    </source>
</evidence>
<keyword evidence="13 14" id="KW-0472">Membrane</keyword>
<dbReference type="Pfam" id="PF00355">
    <property type="entry name" value="Rieske"/>
    <property type="match status" value="1"/>
</dbReference>
<dbReference type="Gene3D" id="2.102.10.10">
    <property type="entry name" value="Rieske [2Fe-2S] iron-sulphur domain"/>
    <property type="match status" value="1"/>
</dbReference>
<dbReference type="Pfam" id="PF08417">
    <property type="entry name" value="PaO"/>
    <property type="match status" value="1"/>
</dbReference>
<dbReference type="GO" id="GO:0016020">
    <property type="term" value="C:membrane"/>
    <property type="evidence" value="ECO:0007669"/>
    <property type="project" value="UniProtKB-SubCell"/>
</dbReference>
<keyword evidence="4" id="KW-0934">Plastid</keyword>
<dbReference type="GO" id="GO:0010277">
    <property type="term" value="F:chlorophyllide a oxygenase activity"/>
    <property type="evidence" value="ECO:0007669"/>
    <property type="project" value="InterPro"/>
</dbReference>
<dbReference type="InterPro" id="IPR036922">
    <property type="entry name" value="Rieske_2Fe-2S_sf"/>
</dbReference>
<gene>
    <name evidence="17" type="ORF">CTAYLR_000914</name>
</gene>
<keyword evidence="8" id="KW-0809">Transit peptide</keyword>
<feature type="chain" id="PRO_5042168315" description="Rieske domain-containing protein" evidence="15">
    <location>
        <begin position="17"/>
        <end position="549"/>
    </location>
</feature>
<sequence length="549" mass="60210">MMIDLLVFVVVVVVGAWVRHTPTPRVPSHRRATVIGEEEATRTVDWLAAWYPVCFSNEVRKDTPYKAQVFERPMVLFRDKGDVVALADECPHRLAPLSDGRLVDLENGSTGIECSYHGWQLDGCGKCVVLPQLEGSSGIGLSAPAYAVTERQGIVFVALKATDSPVPTIDAFDDPSWIYEQDYARDLPYDYTTLLENVCDPSHVPVSHHGTSQGDRSLARPMATRLLRADEDKPHPLSFEGEVEVALHGSSRLGFESKTLTQRVRFEAPGRLTYSFDLPTGQAVAAFYVVPVARGRSRVLVRRGRNFRTEAKMSRAALVAKHLENNVVFDQDVEFLVGQEHRLQARRLDGYGGAWRDYKMPTSADKFVVWLRKRLDACAPSMPWRSPLNPPKLDHDKRALLDRYAQHTAKCEVCSEALELTKTLKDRAKTIETLAPALALFSASATLPSALVLLALSAYLATRLATAYVVGPALNAGIPNWLGLPAVALSVAHLAALSIRAGGPLLVQMLAFAAAAALGTAAHRAHAALTRLEARFVYTDEAKALQHAP</sequence>
<keyword evidence="15" id="KW-0732">Signal</keyword>
<keyword evidence="7" id="KW-0479">Metal-binding</keyword>
<feature type="signal peptide" evidence="15">
    <location>
        <begin position="1"/>
        <end position="16"/>
    </location>
</feature>
<dbReference type="AlphaFoldDB" id="A0AAD7UFA3"/>
<comment type="subcellular location">
    <subcellularLocation>
        <location evidence="2">Membrane</location>
    </subcellularLocation>
    <subcellularLocation>
        <location evidence="1">Plastid</location>
        <location evidence="1">Chloroplast</location>
    </subcellularLocation>
</comment>
<evidence type="ECO:0000256" key="1">
    <source>
        <dbReference type="ARBA" id="ARBA00004229"/>
    </source>
</evidence>
<dbReference type="InterPro" id="IPR050584">
    <property type="entry name" value="Cholesterol_7-desaturase"/>
</dbReference>
<evidence type="ECO:0000259" key="16">
    <source>
        <dbReference type="PROSITE" id="PS51296"/>
    </source>
</evidence>
<feature type="transmembrane region" description="Helical" evidence="14">
    <location>
        <begin position="505"/>
        <end position="522"/>
    </location>
</feature>
<evidence type="ECO:0000256" key="3">
    <source>
        <dbReference type="ARBA" id="ARBA00022528"/>
    </source>
</evidence>
<organism evidence="17 18">
    <name type="scientific">Chrysophaeum taylorii</name>
    <dbReference type="NCBI Taxonomy" id="2483200"/>
    <lineage>
        <taxon>Eukaryota</taxon>
        <taxon>Sar</taxon>
        <taxon>Stramenopiles</taxon>
        <taxon>Ochrophyta</taxon>
        <taxon>Pelagophyceae</taxon>
        <taxon>Pelagomonadales</taxon>
        <taxon>Pelagomonadaceae</taxon>
        <taxon>Chrysophaeum</taxon>
    </lineage>
</organism>
<dbReference type="Gene3D" id="3.90.380.10">
    <property type="entry name" value="Naphthalene 1,2-dioxygenase Alpha Subunit, Chain A, domain 1"/>
    <property type="match status" value="1"/>
</dbReference>
<dbReference type="SUPFAM" id="SSF50022">
    <property type="entry name" value="ISP domain"/>
    <property type="match status" value="1"/>
</dbReference>
<feature type="domain" description="Rieske" evidence="16">
    <location>
        <begin position="50"/>
        <end position="157"/>
    </location>
</feature>
<dbReference type="PANTHER" id="PTHR21266">
    <property type="entry name" value="IRON-SULFUR DOMAIN CONTAINING PROTEIN"/>
    <property type="match status" value="1"/>
</dbReference>
<keyword evidence="9 14" id="KW-1133">Transmembrane helix</keyword>
<reference evidence="17" key="1">
    <citation type="submission" date="2023-01" db="EMBL/GenBank/DDBJ databases">
        <title>Metagenome sequencing of chrysophaentin producing Chrysophaeum taylorii.</title>
        <authorList>
            <person name="Davison J."/>
            <person name="Bewley C."/>
        </authorList>
    </citation>
    <scope>NUCLEOTIDE SEQUENCE</scope>
    <source>
        <strain evidence="17">NIES-1699</strain>
    </source>
</reference>
<dbReference type="Proteomes" id="UP001230188">
    <property type="component" value="Unassembled WGS sequence"/>
</dbReference>
<dbReference type="EMBL" id="JAQMWT010000330">
    <property type="protein sequence ID" value="KAJ8604509.1"/>
    <property type="molecule type" value="Genomic_DNA"/>
</dbReference>
<evidence type="ECO:0000256" key="13">
    <source>
        <dbReference type="ARBA" id="ARBA00023136"/>
    </source>
</evidence>
<evidence type="ECO:0000256" key="15">
    <source>
        <dbReference type="SAM" id="SignalP"/>
    </source>
</evidence>
<keyword evidence="12" id="KW-0411">Iron-sulfur</keyword>
<evidence type="ECO:0000256" key="5">
    <source>
        <dbReference type="ARBA" id="ARBA00022692"/>
    </source>
</evidence>
<evidence type="ECO:0000256" key="14">
    <source>
        <dbReference type="SAM" id="Phobius"/>
    </source>
</evidence>
<evidence type="ECO:0000256" key="2">
    <source>
        <dbReference type="ARBA" id="ARBA00004370"/>
    </source>
</evidence>
<name>A0AAD7UFA3_9STRA</name>
<dbReference type="SUPFAM" id="SSF55961">
    <property type="entry name" value="Bet v1-like"/>
    <property type="match status" value="1"/>
</dbReference>
<keyword evidence="10" id="KW-0560">Oxidoreductase</keyword>
<evidence type="ECO:0000256" key="4">
    <source>
        <dbReference type="ARBA" id="ARBA00022640"/>
    </source>
</evidence>
<keyword evidence="11" id="KW-0408">Iron</keyword>
<feature type="transmembrane region" description="Helical" evidence="14">
    <location>
        <begin position="437"/>
        <end position="460"/>
    </location>
</feature>
<evidence type="ECO:0000256" key="6">
    <source>
        <dbReference type="ARBA" id="ARBA00022714"/>
    </source>
</evidence>